<name>A0A2N7NN94_9VIBR</name>
<comment type="caution">
    <text evidence="1">The sequence shown here is derived from an EMBL/GenBank/DDBJ whole genome shotgun (WGS) entry which is preliminary data.</text>
</comment>
<evidence type="ECO:0000313" key="2">
    <source>
        <dbReference type="Proteomes" id="UP000235579"/>
    </source>
</evidence>
<dbReference type="AlphaFoldDB" id="A0A2N7NN94"/>
<sequence length="110" mass="11942">MRLASCVLYSFKIQVKLTVIMNVAKVYLEMTNAQGLSKTVAITKVCDAVGLKYNSGYATAWSKEAGGRPIPPAVVKKMQELVAFYVAQDLGLLITEEQALLFASKLAPNT</sequence>
<dbReference type="EMBL" id="MDBP01000014">
    <property type="protein sequence ID" value="PMP17760.1"/>
    <property type="molecule type" value="Genomic_DNA"/>
</dbReference>
<evidence type="ECO:0000313" key="1">
    <source>
        <dbReference type="EMBL" id="PMP17760.1"/>
    </source>
</evidence>
<gene>
    <name evidence="1" type="ORF">BCS92_04970</name>
</gene>
<dbReference type="Proteomes" id="UP000235579">
    <property type="component" value="Unassembled WGS sequence"/>
</dbReference>
<protein>
    <submittedName>
        <fullName evidence="1">Uncharacterized protein</fullName>
    </submittedName>
</protein>
<proteinExistence type="predicted"/>
<accession>A0A2N7NN94</accession>
<organism evidence="1 2">
    <name type="scientific">Vibrio tasmaniensis</name>
    <dbReference type="NCBI Taxonomy" id="212663"/>
    <lineage>
        <taxon>Bacteria</taxon>
        <taxon>Pseudomonadati</taxon>
        <taxon>Pseudomonadota</taxon>
        <taxon>Gammaproteobacteria</taxon>
        <taxon>Vibrionales</taxon>
        <taxon>Vibrionaceae</taxon>
        <taxon>Vibrio</taxon>
    </lineage>
</organism>
<reference evidence="2" key="1">
    <citation type="submission" date="2016-07" db="EMBL/GenBank/DDBJ databases">
        <title>Nontailed viruses are major unrecognized killers of bacteria in the ocean.</title>
        <authorList>
            <person name="Kauffman K."/>
            <person name="Hussain F."/>
            <person name="Yang J."/>
            <person name="Arevalo P."/>
            <person name="Brown J."/>
            <person name="Cutler M."/>
            <person name="Kelly L."/>
            <person name="Polz M.F."/>
        </authorList>
    </citation>
    <scope>NUCLEOTIDE SEQUENCE [LARGE SCALE GENOMIC DNA]</scope>
    <source>
        <strain evidence="2">10N.222.48.A2</strain>
    </source>
</reference>